<reference evidence="2 4" key="3">
    <citation type="journal article" date="2021" name="BMC Genomics">
        <title>Genome-resolved metagenome and metatranscriptome analyses of thermophilic composting reveal key bacterial players and their metabolic interactions.</title>
        <authorList>
            <person name="Braga L.P.P."/>
            <person name="Pereira R.V."/>
            <person name="Martins L.F."/>
            <person name="Moura L.M.S."/>
            <person name="Sanchez F.B."/>
            <person name="Patane J.S.L."/>
            <person name="da Silva A.M."/>
            <person name="Setubal J.C."/>
        </authorList>
    </citation>
    <scope>NUCLEOTIDE SEQUENCE [LARGE SCALE GENOMIC DNA]</scope>
    <source>
        <strain evidence="2">ZC4RG45</strain>
    </source>
</reference>
<reference evidence="3" key="2">
    <citation type="submission" date="2018-05" db="EMBL/GenBank/DDBJ databases">
        <authorList>
            <person name="Lanie J.A."/>
            <person name="Ng W.-L."/>
            <person name="Kazmierczak K.M."/>
            <person name="Andrzejewski T.M."/>
            <person name="Davidsen T.M."/>
            <person name="Wayne K.J."/>
            <person name="Tettelin H."/>
            <person name="Glass J.I."/>
            <person name="Rusch D."/>
            <person name="Podicherti R."/>
            <person name="Tsui H.-C.T."/>
            <person name="Winkler M.E."/>
        </authorList>
    </citation>
    <scope>NUCLEOTIDE SEQUENCE</scope>
    <source>
        <strain evidence="3">ZC4RG45</strain>
    </source>
</reference>
<reference evidence="2" key="4">
    <citation type="submission" date="2023-08" db="EMBL/GenBank/DDBJ databases">
        <authorList>
            <person name="Guima S.E.S."/>
            <person name="Martins L.F."/>
            <person name="Silva A.M."/>
            <person name="Setubal J.C."/>
        </authorList>
    </citation>
    <scope>NUCLEOTIDE SEQUENCE</scope>
    <source>
        <strain evidence="2">ZC4RG45</strain>
    </source>
</reference>
<dbReference type="Proteomes" id="UP000249324">
    <property type="component" value="Unassembled WGS sequence"/>
</dbReference>
<evidence type="ECO:0000313" key="2">
    <source>
        <dbReference type="EMBL" id="MFO7191838.1"/>
    </source>
</evidence>
<proteinExistence type="predicted"/>
<dbReference type="AlphaFoldDB" id="A0A2W4LL17"/>
<feature type="signal peptide" evidence="1">
    <location>
        <begin position="1"/>
        <end position="25"/>
    </location>
</feature>
<dbReference type="EMBL" id="QGUI01000251">
    <property type="protein sequence ID" value="PZM98403.1"/>
    <property type="molecule type" value="Genomic_DNA"/>
</dbReference>
<keyword evidence="1" id="KW-0732">Signal</keyword>
<evidence type="ECO:0000256" key="1">
    <source>
        <dbReference type="SAM" id="SignalP"/>
    </source>
</evidence>
<dbReference type="EMBL" id="QGUI02000053">
    <property type="protein sequence ID" value="MFO7191838.1"/>
    <property type="molecule type" value="Genomic_DNA"/>
</dbReference>
<reference evidence="2" key="1">
    <citation type="submission" date="2018-05" db="EMBL/GenBank/DDBJ databases">
        <authorList>
            <person name="Moura L."/>
            <person name="Setubal J.C."/>
        </authorList>
    </citation>
    <scope>NUCLEOTIDE SEQUENCE</scope>
    <source>
        <strain evidence="2">ZC4RG45</strain>
    </source>
</reference>
<protein>
    <submittedName>
        <fullName evidence="3">Uncharacterized protein</fullName>
    </submittedName>
</protein>
<name>A0A2W4LL17_9PSEU</name>
<gene>
    <name evidence="2" type="ORF">DIU77_006300</name>
    <name evidence="3" type="ORF">DIU77_07950</name>
</gene>
<accession>A0A2W4LL17</accession>
<evidence type="ECO:0000313" key="3">
    <source>
        <dbReference type="EMBL" id="PZM98403.1"/>
    </source>
</evidence>
<sequence>MVKRILATVALAGALLGVAAPAASAATTAARYVGTFRAVSDATAYCHFGVQQGWWHLCSLKQRGDGLIELYVA</sequence>
<comment type="caution">
    <text evidence="3">The sequence shown here is derived from an EMBL/GenBank/DDBJ whole genome shotgun (WGS) entry which is preliminary data.</text>
</comment>
<feature type="chain" id="PRO_5016102866" evidence="1">
    <location>
        <begin position="26"/>
        <end position="73"/>
    </location>
</feature>
<evidence type="ECO:0000313" key="4">
    <source>
        <dbReference type="Proteomes" id="UP000249324"/>
    </source>
</evidence>
<organism evidence="3">
    <name type="scientific">Thermocrispum agreste</name>
    <dbReference type="NCBI Taxonomy" id="37925"/>
    <lineage>
        <taxon>Bacteria</taxon>
        <taxon>Bacillati</taxon>
        <taxon>Actinomycetota</taxon>
        <taxon>Actinomycetes</taxon>
        <taxon>Pseudonocardiales</taxon>
        <taxon>Pseudonocardiaceae</taxon>
        <taxon>Thermocrispum</taxon>
    </lineage>
</organism>